<reference evidence="1" key="1">
    <citation type="submission" date="2021-10" db="EMBL/GenBank/DDBJ databases">
        <title>Melipona bicolor Genome sequencing and assembly.</title>
        <authorList>
            <person name="Araujo N.S."/>
            <person name="Arias M.C."/>
        </authorList>
    </citation>
    <scope>NUCLEOTIDE SEQUENCE</scope>
    <source>
        <strain evidence="1">USP_2M_L1-L4_2017</strain>
        <tissue evidence="1">Whole body</tissue>
    </source>
</reference>
<proteinExistence type="predicted"/>
<evidence type="ECO:0000313" key="1">
    <source>
        <dbReference type="EMBL" id="KAK1129581.1"/>
    </source>
</evidence>
<evidence type="ECO:0000313" key="2">
    <source>
        <dbReference type="Proteomes" id="UP001177670"/>
    </source>
</evidence>
<protein>
    <submittedName>
        <fullName evidence="1">Uncharacterized protein</fullName>
    </submittedName>
</protein>
<sequence length="51" mass="6102">MTLQSLVRDLLRNRTQCKDCKNEKGKNRQLCYFRQELDHILGMLQEIANVH</sequence>
<keyword evidence="2" id="KW-1185">Reference proteome</keyword>
<accession>A0AA40G206</accession>
<dbReference type="EMBL" id="JAHYIQ010000008">
    <property type="protein sequence ID" value="KAK1129581.1"/>
    <property type="molecule type" value="Genomic_DNA"/>
</dbReference>
<dbReference type="AlphaFoldDB" id="A0AA40G206"/>
<dbReference type="Proteomes" id="UP001177670">
    <property type="component" value="Unassembled WGS sequence"/>
</dbReference>
<organism evidence="1 2">
    <name type="scientific">Melipona bicolor</name>
    <dbReference type="NCBI Taxonomy" id="60889"/>
    <lineage>
        <taxon>Eukaryota</taxon>
        <taxon>Metazoa</taxon>
        <taxon>Ecdysozoa</taxon>
        <taxon>Arthropoda</taxon>
        <taxon>Hexapoda</taxon>
        <taxon>Insecta</taxon>
        <taxon>Pterygota</taxon>
        <taxon>Neoptera</taxon>
        <taxon>Endopterygota</taxon>
        <taxon>Hymenoptera</taxon>
        <taxon>Apocrita</taxon>
        <taxon>Aculeata</taxon>
        <taxon>Apoidea</taxon>
        <taxon>Anthophila</taxon>
        <taxon>Apidae</taxon>
        <taxon>Melipona</taxon>
    </lineage>
</organism>
<comment type="caution">
    <text evidence="1">The sequence shown here is derived from an EMBL/GenBank/DDBJ whole genome shotgun (WGS) entry which is preliminary data.</text>
</comment>
<gene>
    <name evidence="1" type="ORF">K0M31_019296</name>
</gene>
<name>A0AA40G206_9HYME</name>